<feature type="compositionally biased region" description="Basic and acidic residues" evidence="1">
    <location>
        <begin position="333"/>
        <end position="351"/>
    </location>
</feature>
<accession>A0A4C2A2B7</accession>
<feature type="compositionally biased region" description="Low complexity" evidence="1">
    <location>
        <begin position="89"/>
        <end position="105"/>
    </location>
</feature>
<sequence>MRPPHKVPDNDRPSGRRTRTRAVSSSAGAASQRTGQARAGHPSQGLRRRNAVRKAKREAEAENRSIPTPASPSIRRPPTDTNGAANATDSSHAAPDNAADPPATSGNATDGPTNLRAPLAKVTRLPQLVVLTWMQARVMEALQAILTGKIRSRAATGKIQDLRTLVSRRTYLHTIVLLGETQIRPDNNSGCPTFLYRRDEVSPARNEHRHDTRLMVQGPLPPEPSGSYPRREDVGHEATVSPPSRPAPTDEGVEAPRTMTRRYSFRLRTDFQIGPSQSYGGRYSYPTDITKADVAASLIIKMQATRHRGRHGRVCLVRLRARRTLNEADTRAYHAADGETPTGRRENDFKSRPTFLADWTDHPDEGLEP</sequence>
<organism evidence="2 3">
    <name type="scientific">Eumeta variegata</name>
    <name type="common">Bagworm moth</name>
    <name type="synonym">Eumeta japonica</name>
    <dbReference type="NCBI Taxonomy" id="151549"/>
    <lineage>
        <taxon>Eukaryota</taxon>
        <taxon>Metazoa</taxon>
        <taxon>Ecdysozoa</taxon>
        <taxon>Arthropoda</taxon>
        <taxon>Hexapoda</taxon>
        <taxon>Insecta</taxon>
        <taxon>Pterygota</taxon>
        <taxon>Neoptera</taxon>
        <taxon>Endopterygota</taxon>
        <taxon>Lepidoptera</taxon>
        <taxon>Glossata</taxon>
        <taxon>Ditrysia</taxon>
        <taxon>Tineoidea</taxon>
        <taxon>Psychidae</taxon>
        <taxon>Oiketicinae</taxon>
        <taxon>Eumeta</taxon>
    </lineage>
</organism>
<name>A0A4C2A2B7_EUMVA</name>
<proteinExistence type="predicted"/>
<gene>
    <name evidence="2" type="ORF">EVAR_50316_1</name>
</gene>
<feature type="region of interest" description="Disordered" evidence="1">
    <location>
        <begin position="1"/>
        <end position="115"/>
    </location>
</feature>
<feature type="compositionally biased region" description="Low complexity" evidence="1">
    <location>
        <begin position="21"/>
        <end position="31"/>
    </location>
</feature>
<feature type="compositionally biased region" description="Basic and acidic residues" evidence="1">
    <location>
        <begin position="1"/>
        <end position="14"/>
    </location>
</feature>
<feature type="compositionally biased region" description="Basic and acidic residues" evidence="1">
    <location>
        <begin position="202"/>
        <end position="213"/>
    </location>
</feature>
<evidence type="ECO:0000313" key="3">
    <source>
        <dbReference type="Proteomes" id="UP000299102"/>
    </source>
</evidence>
<evidence type="ECO:0000256" key="1">
    <source>
        <dbReference type="SAM" id="MobiDB-lite"/>
    </source>
</evidence>
<feature type="compositionally biased region" description="Basic and acidic residues" evidence="1">
    <location>
        <begin position="359"/>
        <end position="369"/>
    </location>
</feature>
<reference evidence="2 3" key="1">
    <citation type="journal article" date="2019" name="Commun. Biol.">
        <title>The bagworm genome reveals a unique fibroin gene that provides high tensile strength.</title>
        <authorList>
            <person name="Kono N."/>
            <person name="Nakamura H."/>
            <person name="Ohtoshi R."/>
            <person name="Tomita M."/>
            <person name="Numata K."/>
            <person name="Arakawa K."/>
        </authorList>
    </citation>
    <scope>NUCLEOTIDE SEQUENCE [LARGE SCALE GENOMIC DNA]</scope>
</reference>
<evidence type="ECO:0000313" key="2">
    <source>
        <dbReference type="EMBL" id="GBP93424.1"/>
    </source>
</evidence>
<dbReference type="Proteomes" id="UP000299102">
    <property type="component" value="Unassembled WGS sequence"/>
</dbReference>
<feature type="compositionally biased region" description="Basic residues" evidence="1">
    <location>
        <begin position="46"/>
        <end position="56"/>
    </location>
</feature>
<protein>
    <submittedName>
        <fullName evidence="2">Uncharacterized protein</fullName>
    </submittedName>
</protein>
<dbReference type="AlphaFoldDB" id="A0A4C2A2B7"/>
<dbReference type="EMBL" id="BGZK01002374">
    <property type="protein sequence ID" value="GBP93424.1"/>
    <property type="molecule type" value="Genomic_DNA"/>
</dbReference>
<comment type="caution">
    <text evidence="2">The sequence shown here is derived from an EMBL/GenBank/DDBJ whole genome shotgun (WGS) entry which is preliminary data.</text>
</comment>
<feature type="region of interest" description="Disordered" evidence="1">
    <location>
        <begin position="333"/>
        <end position="369"/>
    </location>
</feature>
<keyword evidence="3" id="KW-1185">Reference proteome</keyword>
<feature type="region of interest" description="Disordered" evidence="1">
    <location>
        <begin position="202"/>
        <end position="253"/>
    </location>
</feature>
<feature type="compositionally biased region" description="Polar residues" evidence="1">
    <location>
        <begin position="79"/>
        <end position="88"/>
    </location>
</feature>